<dbReference type="GO" id="GO:0005615">
    <property type="term" value="C:extracellular space"/>
    <property type="evidence" value="ECO:0007669"/>
    <property type="project" value="UniProtKB-KW"/>
</dbReference>
<accession>A0A9D3SFH2</accession>
<dbReference type="SUPFAM" id="SSF54117">
    <property type="entry name" value="Interleukin 8-like chemokines"/>
    <property type="match status" value="1"/>
</dbReference>
<keyword evidence="3" id="KW-0732">Signal</keyword>
<dbReference type="Gene3D" id="2.40.50.40">
    <property type="match status" value="1"/>
</dbReference>
<dbReference type="Pfam" id="PF00048">
    <property type="entry name" value="IL8"/>
    <property type="match status" value="1"/>
</dbReference>
<evidence type="ECO:0000313" key="6">
    <source>
        <dbReference type="EMBL" id="KAG7317734.1"/>
    </source>
</evidence>
<dbReference type="Proteomes" id="UP000824219">
    <property type="component" value="Linkage Group LG23"/>
</dbReference>
<dbReference type="EMBL" id="JAHKSW010000023">
    <property type="protein sequence ID" value="KAG7317733.1"/>
    <property type="molecule type" value="Genomic_DNA"/>
</dbReference>
<feature type="region of interest" description="Disordered" evidence="2">
    <location>
        <begin position="88"/>
        <end position="120"/>
    </location>
</feature>
<evidence type="ECO:0000256" key="1">
    <source>
        <dbReference type="ARBA" id="ARBA00022514"/>
    </source>
</evidence>
<comment type="caution">
    <text evidence="5">The sequence shown here is derived from an EMBL/GenBank/DDBJ whole genome shotgun (WGS) entry which is preliminary data.</text>
</comment>
<dbReference type="OrthoDB" id="8457630at2759"/>
<feature type="domain" description="Chemokine interleukin-8-like" evidence="4">
    <location>
        <begin position="32"/>
        <end position="85"/>
    </location>
</feature>
<dbReference type="GO" id="GO:0008009">
    <property type="term" value="F:chemokine activity"/>
    <property type="evidence" value="ECO:0007669"/>
    <property type="project" value="InterPro"/>
</dbReference>
<evidence type="ECO:0000313" key="5">
    <source>
        <dbReference type="EMBL" id="KAG7317733.1"/>
    </source>
</evidence>
<evidence type="ECO:0000256" key="2">
    <source>
        <dbReference type="SAM" id="MobiDB-lite"/>
    </source>
</evidence>
<sequence>MPSNTMVMRSLTAIIVLAFTIWTVADAEKVSPCCVAVSTFMEDIAITGYRLQLKNLPCIRAVIFQTEKGQFCIDPSQPWVRKKITEFRRSQKNKMSPTSASPSLTFSAPQNSTVSTQTEK</sequence>
<keyword evidence="1" id="KW-0202">Cytokine</keyword>
<dbReference type="InterPro" id="IPR001811">
    <property type="entry name" value="Chemokine_IL8-like_dom"/>
</dbReference>
<dbReference type="EMBL" id="JAHKSW010000023">
    <property type="protein sequence ID" value="KAG7317734.1"/>
    <property type="molecule type" value="Genomic_DNA"/>
</dbReference>
<feature type="compositionally biased region" description="Polar residues" evidence="2">
    <location>
        <begin position="93"/>
        <end position="120"/>
    </location>
</feature>
<feature type="signal peptide" evidence="3">
    <location>
        <begin position="1"/>
        <end position="27"/>
    </location>
</feature>
<gene>
    <name evidence="5" type="ORF">KOW79_018768</name>
    <name evidence="6" type="ORF">KOW79_018769</name>
</gene>
<evidence type="ECO:0000313" key="7">
    <source>
        <dbReference type="Proteomes" id="UP000824219"/>
    </source>
</evidence>
<feature type="chain" id="PRO_5040045391" description="Chemokine interleukin-8-like domain-containing protein" evidence="3">
    <location>
        <begin position="28"/>
        <end position="120"/>
    </location>
</feature>
<dbReference type="GO" id="GO:0006955">
    <property type="term" value="P:immune response"/>
    <property type="evidence" value="ECO:0007669"/>
    <property type="project" value="InterPro"/>
</dbReference>
<keyword evidence="7" id="KW-1185">Reference proteome</keyword>
<evidence type="ECO:0000256" key="3">
    <source>
        <dbReference type="SAM" id="SignalP"/>
    </source>
</evidence>
<reference evidence="5 7" key="1">
    <citation type="submission" date="2021-06" db="EMBL/GenBank/DDBJ databases">
        <title>Chromosome-level genome assembly of the red-tail catfish (Hemibagrus wyckioides).</title>
        <authorList>
            <person name="Shao F."/>
        </authorList>
    </citation>
    <scope>NUCLEOTIDE SEQUENCE [LARGE SCALE GENOMIC DNA]</scope>
    <source>
        <strain evidence="5">EC202008001</strain>
        <tissue evidence="5">Blood</tissue>
    </source>
</reference>
<evidence type="ECO:0000259" key="4">
    <source>
        <dbReference type="Pfam" id="PF00048"/>
    </source>
</evidence>
<dbReference type="InterPro" id="IPR036048">
    <property type="entry name" value="Interleukin_8-like_sf"/>
</dbReference>
<protein>
    <recommendedName>
        <fullName evidence="4">Chemokine interleukin-8-like domain-containing protein</fullName>
    </recommendedName>
</protein>
<name>A0A9D3SFH2_9TELE</name>
<proteinExistence type="predicted"/>
<dbReference type="AlphaFoldDB" id="A0A9D3SFH2"/>
<organism evidence="5 7">
    <name type="scientific">Hemibagrus wyckioides</name>
    <dbReference type="NCBI Taxonomy" id="337641"/>
    <lineage>
        <taxon>Eukaryota</taxon>
        <taxon>Metazoa</taxon>
        <taxon>Chordata</taxon>
        <taxon>Craniata</taxon>
        <taxon>Vertebrata</taxon>
        <taxon>Euteleostomi</taxon>
        <taxon>Actinopterygii</taxon>
        <taxon>Neopterygii</taxon>
        <taxon>Teleostei</taxon>
        <taxon>Ostariophysi</taxon>
        <taxon>Siluriformes</taxon>
        <taxon>Bagridae</taxon>
        <taxon>Hemibagrus</taxon>
    </lineage>
</organism>